<evidence type="ECO:0000313" key="2">
    <source>
        <dbReference type="EMBL" id="BBB14861.1"/>
    </source>
</evidence>
<keyword evidence="1" id="KW-0456">Lyase</keyword>
<comment type="similarity">
    <text evidence="1">Belongs to the peptidase C56 family.</text>
</comment>
<organism evidence="2 3">
    <name type="scientific">Candidatus Rickettsiella viridis</name>
    <dbReference type="NCBI Taxonomy" id="676208"/>
    <lineage>
        <taxon>Bacteria</taxon>
        <taxon>Pseudomonadati</taxon>
        <taxon>Pseudomonadota</taxon>
        <taxon>Gammaproteobacteria</taxon>
        <taxon>Legionellales</taxon>
        <taxon>Coxiellaceae</taxon>
        <taxon>Rickettsiella</taxon>
    </lineage>
</organism>
<dbReference type="InterPro" id="IPR026041">
    <property type="entry name" value="ElbB"/>
</dbReference>
<reference evidence="2 3" key="1">
    <citation type="submission" date="2017-03" db="EMBL/GenBank/DDBJ databases">
        <title>The genome sequence of Candidatus Rickettsiella viridis.</title>
        <authorList>
            <person name="Nikoh N."/>
            <person name="Tsuchida T."/>
            <person name="Yamaguchi K."/>
            <person name="Maeda T."/>
            <person name="Shigenobu S."/>
            <person name="Fukatsu T."/>
        </authorList>
    </citation>
    <scope>NUCLEOTIDE SEQUENCE [LARGE SCALE GENOMIC DNA]</scope>
    <source>
        <strain evidence="2 3">Ap-RA04</strain>
    </source>
</reference>
<dbReference type="PANTHER" id="PTHR10224:SF12">
    <property type="entry name" value="GLYOXALASE ELBB"/>
    <property type="match status" value="1"/>
</dbReference>
<dbReference type="AlphaFoldDB" id="A0A2Z5UV20"/>
<dbReference type="EMBL" id="AP018005">
    <property type="protein sequence ID" value="BBB14861.1"/>
    <property type="molecule type" value="Genomic_DNA"/>
</dbReference>
<comment type="catalytic activity">
    <reaction evidence="1">
        <text>glyoxal + H2O = glycolate + H(+)</text>
        <dbReference type="Rhea" id="RHEA:51672"/>
        <dbReference type="ChEBI" id="CHEBI:15377"/>
        <dbReference type="ChEBI" id="CHEBI:15378"/>
        <dbReference type="ChEBI" id="CHEBI:29805"/>
        <dbReference type="ChEBI" id="CHEBI:34779"/>
    </reaction>
</comment>
<protein>
    <recommendedName>
        <fullName evidence="1">Glyoxalase</fullName>
    </recommendedName>
</protein>
<dbReference type="RefSeq" id="WP_126322373.1">
    <property type="nucleotide sequence ID" value="NZ_AP018005.1"/>
</dbReference>
<dbReference type="PIRSF" id="PIRSF006320">
    <property type="entry name" value="Elb2"/>
    <property type="match status" value="1"/>
</dbReference>
<dbReference type="Proteomes" id="UP000282483">
    <property type="component" value="Chromosome"/>
</dbReference>
<gene>
    <name evidence="2" type="primary">elbB</name>
    <name evidence="2" type="ORF">RVIR1_03410</name>
</gene>
<dbReference type="CDD" id="cd03133">
    <property type="entry name" value="GATase1_ES1"/>
    <property type="match status" value="1"/>
</dbReference>
<dbReference type="KEGG" id="rvi:RVIR1_03410"/>
<accession>A0A2Z5UV20</accession>
<evidence type="ECO:0000256" key="1">
    <source>
        <dbReference type="PIRNR" id="PIRNR006320"/>
    </source>
</evidence>
<dbReference type="InterPro" id="IPR029062">
    <property type="entry name" value="Class_I_gatase-like"/>
</dbReference>
<dbReference type="OrthoDB" id="5605062at2"/>
<proteinExistence type="inferred from homology"/>
<dbReference type="NCBIfam" id="NF008747">
    <property type="entry name" value="PRK11780.1"/>
    <property type="match status" value="1"/>
</dbReference>
<dbReference type="Gene3D" id="3.40.50.880">
    <property type="match status" value="1"/>
</dbReference>
<dbReference type="SUPFAM" id="SSF52317">
    <property type="entry name" value="Class I glutamine amidotransferase-like"/>
    <property type="match status" value="1"/>
</dbReference>
<keyword evidence="3" id="KW-1185">Reference proteome</keyword>
<sequence length="221" mass="23753">MQEQTIAVILSGCGALDGSEIHEATLTLLALDRAGIHYQCLAPNIPQTQVSNMLTKENSTHAQRNVLEESARIARCKIKDIATVNPADYAAVIFPGGFGAALNLCSFGLNKEDYSVQADVLKFSKAMIEAKKPAGFICIAPVLAAKLYPPGIKLTIGEDKETAAILTKMGVEHISCTTTDCVVDEKHKVVSTPAYMLTRSINEVATGIECLVKELLHLLAR</sequence>
<dbReference type="PANTHER" id="PTHR10224">
    <property type="entry name" value="ES1 PROTEIN HOMOLOG, MITOCHONDRIAL"/>
    <property type="match status" value="1"/>
</dbReference>
<dbReference type="GO" id="GO:0016829">
    <property type="term" value="F:lyase activity"/>
    <property type="evidence" value="ECO:0007669"/>
    <property type="project" value="UniProtKB-UniRule"/>
</dbReference>
<comment type="function">
    <text evidence="1">Displays glyoxalase activity, catalyzing the conversion of glyoxal to glycolate.</text>
</comment>
<name>A0A2Z5UV20_9COXI</name>
<evidence type="ECO:0000313" key="3">
    <source>
        <dbReference type="Proteomes" id="UP000282483"/>
    </source>
</evidence>